<keyword evidence="1" id="KW-0812">Transmembrane</keyword>
<evidence type="ECO:0000313" key="2">
    <source>
        <dbReference type="EMBL" id="MBC8567274.1"/>
    </source>
</evidence>
<accession>A0A926E7Q7</accession>
<sequence>MFKLTTILGALIMGLAGYLFGYKFTASKSKSLAIGFFVFLILVGIKLFIAAN</sequence>
<feature type="transmembrane region" description="Helical" evidence="1">
    <location>
        <begin position="31"/>
        <end position="49"/>
    </location>
</feature>
<organism evidence="2 3">
    <name type="scientific">Lentihominibacter hominis</name>
    <dbReference type="NCBI Taxonomy" id="2763645"/>
    <lineage>
        <taxon>Bacteria</taxon>
        <taxon>Bacillati</taxon>
        <taxon>Bacillota</taxon>
        <taxon>Clostridia</taxon>
        <taxon>Peptostreptococcales</taxon>
        <taxon>Anaerovoracaceae</taxon>
        <taxon>Lentihominibacter</taxon>
    </lineage>
</organism>
<proteinExistence type="predicted"/>
<gene>
    <name evidence="2" type="ORF">H8692_00660</name>
</gene>
<name>A0A926E7Q7_9FIRM</name>
<evidence type="ECO:0000313" key="3">
    <source>
        <dbReference type="Proteomes" id="UP000610862"/>
    </source>
</evidence>
<keyword evidence="1" id="KW-1133">Transmembrane helix</keyword>
<dbReference type="Proteomes" id="UP000610862">
    <property type="component" value="Unassembled WGS sequence"/>
</dbReference>
<protein>
    <submittedName>
        <fullName evidence="2">Uncharacterized protein</fullName>
    </submittedName>
</protein>
<dbReference type="EMBL" id="JACRTA010000001">
    <property type="protein sequence ID" value="MBC8567274.1"/>
    <property type="molecule type" value="Genomic_DNA"/>
</dbReference>
<dbReference type="AlphaFoldDB" id="A0A926E7Q7"/>
<reference evidence="2" key="1">
    <citation type="submission" date="2020-08" db="EMBL/GenBank/DDBJ databases">
        <title>Genome public.</title>
        <authorList>
            <person name="Liu C."/>
            <person name="Sun Q."/>
        </authorList>
    </citation>
    <scope>NUCLEOTIDE SEQUENCE</scope>
    <source>
        <strain evidence="2">NSJ-24</strain>
    </source>
</reference>
<keyword evidence="1" id="KW-0472">Membrane</keyword>
<evidence type="ECO:0000256" key="1">
    <source>
        <dbReference type="SAM" id="Phobius"/>
    </source>
</evidence>
<dbReference type="RefSeq" id="WP_177269858.1">
    <property type="nucleotide sequence ID" value="NZ_JACRTA010000001.1"/>
</dbReference>
<comment type="caution">
    <text evidence="2">The sequence shown here is derived from an EMBL/GenBank/DDBJ whole genome shotgun (WGS) entry which is preliminary data.</text>
</comment>
<keyword evidence="3" id="KW-1185">Reference proteome</keyword>